<dbReference type="PANTHER" id="PTHR10694">
    <property type="entry name" value="LYSINE-SPECIFIC DEMETHYLASE"/>
    <property type="match status" value="1"/>
</dbReference>
<dbReference type="Proteomes" id="UP000245207">
    <property type="component" value="Unassembled WGS sequence"/>
</dbReference>
<accession>A0A2U1MAX8</accession>
<reference evidence="3 4" key="1">
    <citation type="journal article" date="2018" name="Mol. Plant">
        <title>The genome of Artemisia annua provides insight into the evolution of Asteraceae family and artemisinin biosynthesis.</title>
        <authorList>
            <person name="Shen Q."/>
            <person name="Zhang L."/>
            <person name="Liao Z."/>
            <person name="Wang S."/>
            <person name="Yan T."/>
            <person name="Shi P."/>
            <person name="Liu M."/>
            <person name="Fu X."/>
            <person name="Pan Q."/>
            <person name="Wang Y."/>
            <person name="Lv Z."/>
            <person name="Lu X."/>
            <person name="Zhang F."/>
            <person name="Jiang W."/>
            <person name="Ma Y."/>
            <person name="Chen M."/>
            <person name="Hao X."/>
            <person name="Li L."/>
            <person name="Tang Y."/>
            <person name="Lv G."/>
            <person name="Zhou Y."/>
            <person name="Sun X."/>
            <person name="Brodelius P.E."/>
            <person name="Rose J.K.C."/>
            <person name="Tang K."/>
        </authorList>
    </citation>
    <scope>NUCLEOTIDE SEQUENCE [LARGE SCALE GENOMIC DNA]</scope>
    <source>
        <strain evidence="4">cv. Huhao1</strain>
        <tissue evidence="3">Leaf</tissue>
    </source>
</reference>
<name>A0A2U1MAX8_ARTAN</name>
<sequence length="751" mass="84092">MVSASNEKVVDEYPVPKARTKRQLEENRLGAEAAQRLHDEQVAALKRHQAEMARQVEHDAELARQAQDETEASMATDWMQIKTQVATNSSLSKELLGEDVTEDNFAERMVALMKKRKQANDERLPKEKRDKPMTQAQQREFMRTFIQNALQRAGLRNFKQTLVRPKPALEAPSFKMSKPSSDDLTPSIDDAYIAASSTTQHDTPSNPVVPSTHDAARPNSVEDPISDDVSTPVPTEASHLHPAEPHIDLSKDSPNPAAGEYEKIQNVLQRAGLRNFKQTLVRPKPALEAPSFKRSKPSSVTDASAHHEIVAGLSHHEAATIDSAADSTSKDDLTPSIDDADIVAGSTTQHDTPSNPAVPSTQDAARTNSVEDPIFADVTTPIPTEASHLHPAEPHIDLSKDSPNPAAGMRKKSLAKKRSSRLLDLQAEDSTFSQEAVLFVTRSRDYIDWKETKIVLCKRGHLLLHIIQQPLIFFIDMNLVVVPAITPFQPNIAHESLIAPNGIVPPDSWKPHCPMEEKEIWENSRFHTRVQRINELQNVYLKRELKRVTEKMKGNRDSMVEIDYGSHGSVFEKGPEFTLQTFKKYAEDFEERYFREQDILTWENIEGEYWRVVRNPAEEIQVLSGRNLDAKVLGSGFPLLSDSPVADQTEYARSGWNLNSTPKLPGSLFAFESCDDSSTSAPLVDVGMCFSSDCWKVEEHSLYLLSYMPLGVSRIWYGIPGRYYSKCEAALKKTFPELSGHPNIFHNLVST</sequence>
<dbReference type="GO" id="GO:0010468">
    <property type="term" value="P:regulation of gene expression"/>
    <property type="evidence" value="ECO:0007669"/>
    <property type="project" value="TreeGrafter"/>
</dbReference>
<feature type="compositionally biased region" description="Basic and acidic residues" evidence="1">
    <location>
        <begin position="388"/>
        <end position="400"/>
    </location>
</feature>
<dbReference type="InterPro" id="IPR003347">
    <property type="entry name" value="JmjC_dom"/>
</dbReference>
<evidence type="ECO:0000313" key="3">
    <source>
        <dbReference type="EMBL" id="PWA58434.1"/>
    </source>
</evidence>
<evidence type="ECO:0000259" key="2">
    <source>
        <dbReference type="PROSITE" id="PS51184"/>
    </source>
</evidence>
<dbReference type="PANTHER" id="PTHR10694:SF54">
    <property type="entry name" value="INACTIVE LYSINE-SPECIFIC DEMETHYLASE JMJ19-RELATED"/>
    <property type="match status" value="1"/>
</dbReference>
<dbReference type="GO" id="GO:0000785">
    <property type="term" value="C:chromatin"/>
    <property type="evidence" value="ECO:0007669"/>
    <property type="project" value="TreeGrafter"/>
</dbReference>
<feature type="region of interest" description="Disordered" evidence="1">
    <location>
        <begin position="388"/>
        <end position="413"/>
    </location>
</feature>
<proteinExistence type="predicted"/>
<dbReference type="GO" id="GO:0005634">
    <property type="term" value="C:nucleus"/>
    <property type="evidence" value="ECO:0007669"/>
    <property type="project" value="TreeGrafter"/>
</dbReference>
<feature type="compositionally biased region" description="Basic and acidic residues" evidence="1">
    <location>
        <begin position="238"/>
        <end position="249"/>
    </location>
</feature>
<dbReference type="EMBL" id="PKPP01005898">
    <property type="protein sequence ID" value="PWA58434.1"/>
    <property type="molecule type" value="Genomic_DNA"/>
</dbReference>
<evidence type="ECO:0000313" key="4">
    <source>
        <dbReference type="Proteomes" id="UP000245207"/>
    </source>
</evidence>
<organism evidence="3 4">
    <name type="scientific">Artemisia annua</name>
    <name type="common">Sweet wormwood</name>
    <dbReference type="NCBI Taxonomy" id="35608"/>
    <lineage>
        <taxon>Eukaryota</taxon>
        <taxon>Viridiplantae</taxon>
        <taxon>Streptophyta</taxon>
        <taxon>Embryophyta</taxon>
        <taxon>Tracheophyta</taxon>
        <taxon>Spermatophyta</taxon>
        <taxon>Magnoliopsida</taxon>
        <taxon>eudicotyledons</taxon>
        <taxon>Gunneridae</taxon>
        <taxon>Pentapetalae</taxon>
        <taxon>asterids</taxon>
        <taxon>campanulids</taxon>
        <taxon>Asterales</taxon>
        <taxon>Asteraceae</taxon>
        <taxon>Asteroideae</taxon>
        <taxon>Anthemideae</taxon>
        <taxon>Artemisiinae</taxon>
        <taxon>Artemisia</taxon>
    </lineage>
</organism>
<feature type="compositionally biased region" description="Polar residues" evidence="1">
    <location>
        <begin position="197"/>
        <end position="209"/>
    </location>
</feature>
<dbReference type="GO" id="GO:0034647">
    <property type="term" value="F:histone H3K4me/H3K4me2/H3K4me3 demethylase activity"/>
    <property type="evidence" value="ECO:0007669"/>
    <property type="project" value="TreeGrafter"/>
</dbReference>
<dbReference type="STRING" id="35608.A0A2U1MAX8"/>
<protein>
    <submittedName>
        <fullName evidence="3">JmjC domain-containing protein</fullName>
    </submittedName>
</protein>
<gene>
    <name evidence="3" type="ORF">CTI12_AA398760</name>
</gene>
<feature type="region of interest" description="Disordered" evidence="1">
    <location>
        <begin position="197"/>
        <end position="249"/>
    </location>
</feature>
<dbReference type="Gene3D" id="2.60.120.650">
    <property type="entry name" value="Cupin"/>
    <property type="match status" value="1"/>
</dbReference>
<dbReference type="Pfam" id="PF02373">
    <property type="entry name" value="JmjC"/>
    <property type="match status" value="1"/>
</dbReference>
<dbReference type="OrthoDB" id="1678912at2759"/>
<comment type="caution">
    <text evidence="3">The sequence shown here is derived from an EMBL/GenBank/DDBJ whole genome shotgun (WGS) entry which is preliminary data.</text>
</comment>
<feature type="domain" description="JmjC" evidence="2">
    <location>
        <begin position="650"/>
        <end position="751"/>
    </location>
</feature>
<feature type="region of interest" description="Disordered" evidence="1">
    <location>
        <begin position="345"/>
        <end position="364"/>
    </location>
</feature>
<dbReference type="AlphaFoldDB" id="A0A2U1MAX8"/>
<dbReference type="PROSITE" id="PS51184">
    <property type="entry name" value="JMJC"/>
    <property type="match status" value="1"/>
</dbReference>
<evidence type="ECO:0000256" key="1">
    <source>
        <dbReference type="SAM" id="MobiDB-lite"/>
    </source>
</evidence>
<keyword evidence="4" id="KW-1185">Reference proteome</keyword>